<dbReference type="InterPro" id="IPR005467">
    <property type="entry name" value="His_kinase_dom"/>
</dbReference>
<evidence type="ECO:0000256" key="9">
    <source>
        <dbReference type="ARBA" id="ARBA00023012"/>
    </source>
</evidence>
<feature type="domain" description="HAMP" evidence="13">
    <location>
        <begin position="193"/>
        <end position="241"/>
    </location>
</feature>
<keyword evidence="8 11" id="KW-1133">Transmembrane helix</keyword>
<evidence type="ECO:0000256" key="8">
    <source>
        <dbReference type="ARBA" id="ARBA00022989"/>
    </source>
</evidence>
<dbReference type="STRING" id="197479.BFW38_00495"/>
<feature type="transmembrane region" description="Helical" evidence="11">
    <location>
        <begin position="163"/>
        <end position="186"/>
    </location>
</feature>
<evidence type="ECO:0000259" key="13">
    <source>
        <dbReference type="PROSITE" id="PS50885"/>
    </source>
</evidence>
<keyword evidence="6 11" id="KW-0812">Transmembrane</keyword>
<evidence type="ECO:0000256" key="10">
    <source>
        <dbReference type="ARBA" id="ARBA00023136"/>
    </source>
</evidence>
<keyword evidence="5" id="KW-0808">Transferase</keyword>
<dbReference type="EC" id="2.7.13.3" evidence="3"/>
<dbReference type="Gene3D" id="3.30.565.10">
    <property type="entry name" value="Histidine kinase-like ATPase, C-terminal domain"/>
    <property type="match status" value="1"/>
</dbReference>
<dbReference type="PANTHER" id="PTHR45436">
    <property type="entry name" value="SENSOR HISTIDINE KINASE YKOH"/>
    <property type="match status" value="1"/>
</dbReference>
<evidence type="ECO:0000256" key="2">
    <source>
        <dbReference type="ARBA" id="ARBA00004370"/>
    </source>
</evidence>
<dbReference type="Pfam" id="PF00672">
    <property type="entry name" value="HAMP"/>
    <property type="match status" value="1"/>
</dbReference>
<dbReference type="SMART" id="SM00387">
    <property type="entry name" value="HATPase_c"/>
    <property type="match status" value="1"/>
</dbReference>
<dbReference type="Gene3D" id="1.10.287.130">
    <property type="match status" value="1"/>
</dbReference>
<evidence type="ECO:0000313" key="14">
    <source>
        <dbReference type="EMBL" id="ODC02248.1"/>
    </source>
</evidence>
<dbReference type="Pfam" id="PF02518">
    <property type="entry name" value="HATPase_c"/>
    <property type="match status" value="1"/>
</dbReference>
<dbReference type="EMBL" id="MDTQ01000001">
    <property type="protein sequence ID" value="ODC02248.1"/>
    <property type="molecule type" value="Genomic_DNA"/>
</dbReference>
<keyword evidence="9" id="KW-0902">Two-component regulatory system</keyword>
<evidence type="ECO:0000256" key="7">
    <source>
        <dbReference type="ARBA" id="ARBA00022777"/>
    </source>
</evidence>
<comment type="catalytic activity">
    <reaction evidence="1">
        <text>ATP + protein L-histidine = ADP + protein N-phospho-L-histidine.</text>
        <dbReference type="EC" id="2.7.13.3"/>
    </reaction>
</comment>
<dbReference type="CDD" id="cd00075">
    <property type="entry name" value="HATPase"/>
    <property type="match status" value="1"/>
</dbReference>
<dbReference type="Gene3D" id="6.10.340.10">
    <property type="match status" value="1"/>
</dbReference>
<dbReference type="InterPro" id="IPR004358">
    <property type="entry name" value="Sig_transdc_His_kin-like_C"/>
</dbReference>
<evidence type="ECO:0000259" key="12">
    <source>
        <dbReference type="PROSITE" id="PS50109"/>
    </source>
</evidence>
<dbReference type="OrthoDB" id="9809766at2"/>
<protein>
    <recommendedName>
        <fullName evidence="3">histidine kinase</fullName>
        <ecNumber evidence="3">2.7.13.3</ecNumber>
    </recommendedName>
</protein>
<evidence type="ECO:0000256" key="6">
    <source>
        <dbReference type="ARBA" id="ARBA00022692"/>
    </source>
</evidence>
<gene>
    <name evidence="14" type="ORF">BFW38_00495</name>
</gene>
<dbReference type="InterPro" id="IPR050428">
    <property type="entry name" value="TCS_sensor_his_kinase"/>
</dbReference>
<sequence length="477" mass="53681">MSWVSFLSLRQLLSTSSFRQASTIAFICLLVSLASIVFSNHLLEVIMRGHVRDMILKDIRSHQVRQDLMSSTSLLSALEAAYVPELNHDQYLVLTDASGQQRYGAPSLRALSLCEPKCQWQEDEVILPQGHVLQLLGMTVRLPDGGRYYTAFDIRPMLERTRIISLMTGAGLLLILLFILVISLPFGVRNLYRINRIHEALRQFTGGDHQVRVPENPMGDEFDRLGCEVNQSLKRINRLMEEVRHVSNHIAHELRTPLTRLHGQLERAVEHSIDMQQDDAMRQPLLDAVTETERIQHLFRAVMRIAEVESGRCAHQFEPFNARQLLAEVAEYYEPLAQARRCQLRIEADDELCLVGDPSLLFQALANLIDNALKYAPENEPLVLFAELNAPWAYLGVVDKGPGIPRHQIAYAAERFRRFHSPREIRGSGLGLTLVQAIAELHGGDLQLSHNPQGSLDAPGLKAVLVLRSLASAEVVA</sequence>
<feature type="transmembrane region" description="Helical" evidence="11">
    <location>
        <begin position="20"/>
        <end position="43"/>
    </location>
</feature>
<dbReference type="GO" id="GO:0005886">
    <property type="term" value="C:plasma membrane"/>
    <property type="evidence" value="ECO:0007669"/>
    <property type="project" value="TreeGrafter"/>
</dbReference>
<dbReference type="Proteomes" id="UP000094291">
    <property type="component" value="Unassembled WGS sequence"/>
</dbReference>
<dbReference type="InterPro" id="IPR003594">
    <property type="entry name" value="HATPase_dom"/>
</dbReference>
<evidence type="ECO:0000256" key="5">
    <source>
        <dbReference type="ARBA" id="ARBA00022679"/>
    </source>
</evidence>
<dbReference type="InterPro" id="IPR003661">
    <property type="entry name" value="HisK_dim/P_dom"/>
</dbReference>
<comment type="subcellular location">
    <subcellularLocation>
        <location evidence="2">Membrane</location>
    </subcellularLocation>
</comment>
<dbReference type="PANTHER" id="PTHR45436:SF8">
    <property type="entry name" value="HISTIDINE KINASE"/>
    <property type="match status" value="1"/>
</dbReference>
<dbReference type="SMART" id="SM00388">
    <property type="entry name" value="HisKA"/>
    <property type="match status" value="1"/>
</dbReference>
<name>A0A1E2V5J1_9GAMM</name>
<accession>A0A1E2V5J1</accession>
<evidence type="ECO:0000256" key="11">
    <source>
        <dbReference type="SAM" id="Phobius"/>
    </source>
</evidence>
<dbReference type="InterPro" id="IPR036097">
    <property type="entry name" value="HisK_dim/P_sf"/>
</dbReference>
<comment type="caution">
    <text evidence="14">The sequence shown here is derived from an EMBL/GenBank/DDBJ whole genome shotgun (WGS) entry which is preliminary data.</text>
</comment>
<evidence type="ECO:0000256" key="3">
    <source>
        <dbReference type="ARBA" id="ARBA00012438"/>
    </source>
</evidence>
<dbReference type="RefSeq" id="WP_068996632.1">
    <property type="nucleotide sequence ID" value="NZ_MDTQ01000001.1"/>
</dbReference>
<dbReference type="Pfam" id="PF00512">
    <property type="entry name" value="HisKA"/>
    <property type="match status" value="1"/>
</dbReference>
<dbReference type="PROSITE" id="PS50885">
    <property type="entry name" value="HAMP"/>
    <property type="match status" value="1"/>
</dbReference>
<dbReference type="AlphaFoldDB" id="A0A1E2V5J1"/>
<dbReference type="InterPro" id="IPR003660">
    <property type="entry name" value="HAMP_dom"/>
</dbReference>
<keyword evidence="15" id="KW-1185">Reference proteome</keyword>
<organism evidence="14 15">
    <name type="scientific">Terasakiispira papahanaumokuakeensis</name>
    <dbReference type="NCBI Taxonomy" id="197479"/>
    <lineage>
        <taxon>Bacteria</taxon>
        <taxon>Pseudomonadati</taxon>
        <taxon>Pseudomonadota</taxon>
        <taxon>Gammaproteobacteria</taxon>
        <taxon>Oceanospirillales</taxon>
        <taxon>Terasakiispira</taxon>
    </lineage>
</organism>
<dbReference type="SUPFAM" id="SSF47384">
    <property type="entry name" value="Homodimeric domain of signal transducing histidine kinase"/>
    <property type="match status" value="1"/>
</dbReference>
<dbReference type="PROSITE" id="PS50109">
    <property type="entry name" value="HIS_KIN"/>
    <property type="match status" value="1"/>
</dbReference>
<dbReference type="GO" id="GO:0000155">
    <property type="term" value="F:phosphorelay sensor kinase activity"/>
    <property type="evidence" value="ECO:0007669"/>
    <property type="project" value="InterPro"/>
</dbReference>
<keyword evidence="4" id="KW-0597">Phosphoprotein</keyword>
<keyword evidence="10 11" id="KW-0472">Membrane</keyword>
<feature type="domain" description="Histidine kinase" evidence="12">
    <location>
        <begin position="249"/>
        <end position="471"/>
    </location>
</feature>
<dbReference type="PRINTS" id="PR00344">
    <property type="entry name" value="BCTRLSENSOR"/>
</dbReference>
<reference evidence="14 15" key="1">
    <citation type="submission" date="2016-08" db="EMBL/GenBank/DDBJ databases">
        <authorList>
            <person name="Seilhamer J.J."/>
        </authorList>
    </citation>
    <scope>NUCLEOTIDE SEQUENCE [LARGE SCALE GENOMIC DNA]</scope>
    <source>
        <strain evidence="14 15">PH27A</strain>
    </source>
</reference>
<dbReference type="CDD" id="cd00082">
    <property type="entry name" value="HisKA"/>
    <property type="match status" value="1"/>
</dbReference>
<evidence type="ECO:0000256" key="4">
    <source>
        <dbReference type="ARBA" id="ARBA00022553"/>
    </source>
</evidence>
<proteinExistence type="predicted"/>
<evidence type="ECO:0000313" key="15">
    <source>
        <dbReference type="Proteomes" id="UP000094291"/>
    </source>
</evidence>
<keyword evidence="7" id="KW-0418">Kinase</keyword>
<dbReference type="SUPFAM" id="SSF55874">
    <property type="entry name" value="ATPase domain of HSP90 chaperone/DNA topoisomerase II/histidine kinase"/>
    <property type="match status" value="1"/>
</dbReference>
<dbReference type="InterPro" id="IPR036890">
    <property type="entry name" value="HATPase_C_sf"/>
</dbReference>
<evidence type="ECO:0000256" key="1">
    <source>
        <dbReference type="ARBA" id="ARBA00000085"/>
    </source>
</evidence>